<protein>
    <submittedName>
        <fullName evidence="1">Uncharacterized protein</fullName>
    </submittedName>
</protein>
<dbReference type="InParanoid" id="A0A068V804"/>
<reference evidence="2" key="1">
    <citation type="journal article" date="2014" name="Science">
        <title>The coffee genome provides insight into the convergent evolution of caffeine biosynthesis.</title>
        <authorList>
            <person name="Denoeud F."/>
            <person name="Carretero-Paulet L."/>
            <person name="Dereeper A."/>
            <person name="Droc G."/>
            <person name="Guyot R."/>
            <person name="Pietrella M."/>
            <person name="Zheng C."/>
            <person name="Alberti A."/>
            <person name="Anthony F."/>
            <person name="Aprea G."/>
            <person name="Aury J.M."/>
            <person name="Bento P."/>
            <person name="Bernard M."/>
            <person name="Bocs S."/>
            <person name="Campa C."/>
            <person name="Cenci A."/>
            <person name="Combes M.C."/>
            <person name="Crouzillat D."/>
            <person name="Da Silva C."/>
            <person name="Daddiego L."/>
            <person name="De Bellis F."/>
            <person name="Dussert S."/>
            <person name="Garsmeur O."/>
            <person name="Gayraud T."/>
            <person name="Guignon V."/>
            <person name="Jahn K."/>
            <person name="Jamilloux V."/>
            <person name="Joet T."/>
            <person name="Labadie K."/>
            <person name="Lan T."/>
            <person name="Leclercq J."/>
            <person name="Lepelley M."/>
            <person name="Leroy T."/>
            <person name="Li L.T."/>
            <person name="Librado P."/>
            <person name="Lopez L."/>
            <person name="Munoz A."/>
            <person name="Noel B."/>
            <person name="Pallavicini A."/>
            <person name="Perrotta G."/>
            <person name="Poncet V."/>
            <person name="Pot D."/>
            <person name="Priyono X."/>
            <person name="Rigoreau M."/>
            <person name="Rouard M."/>
            <person name="Rozas J."/>
            <person name="Tranchant-Dubreuil C."/>
            <person name="VanBuren R."/>
            <person name="Zhang Q."/>
            <person name="Andrade A.C."/>
            <person name="Argout X."/>
            <person name="Bertrand B."/>
            <person name="de Kochko A."/>
            <person name="Graziosi G."/>
            <person name="Henry R.J."/>
            <person name="Jayarama X."/>
            <person name="Ming R."/>
            <person name="Nagai C."/>
            <person name="Rounsley S."/>
            <person name="Sankoff D."/>
            <person name="Giuliano G."/>
            <person name="Albert V.A."/>
            <person name="Wincker P."/>
            <person name="Lashermes P."/>
        </authorList>
    </citation>
    <scope>NUCLEOTIDE SEQUENCE [LARGE SCALE GENOMIC DNA]</scope>
    <source>
        <strain evidence="2">cv. DH200-94</strain>
    </source>
</reference>
<sequence length="64" mass="7072">MVKLDDKANHPHISQACPPTDKATIAAYQNRHTNILENGISVLPHIDLLGHVSLGFKFHPSFKS</sequence>
<evidence type="ECO:0000313" key="1">
    <source>
        <dbReference type="EMBL" id="CDP16629.1"/>
    </source>
</evidence>
<evidence type="ECO:0000313" key="2">
    <source>
        <dbReference type="Proteomes" id="UP000295252"/>
    </source>
</evidence>
<dbReference type="AlphaFoldDB" id="A0A068V804"/>
<dbReference type="Proteomes" id="UP000295252">
    <property type="component" value="Chromosome IX"/>
</dbReference>
<keyword evidence="2" id="KW-1185">Reference proteome</keyword>
<dbReference type="EMBL" id="HG739219">
    <property type="protein sequence ID" value="CDP16629.1"/>
    <property type="molecule type" value="Genomic_DNA"/>
</dbReference>
<name>A0A068V804_COFCA</name>
<organism evidence="1 2">
    <name type="scientific">Coffea canephora</name>
    <name type="common">Robusta coffee</name>
    <dbReference type="NCBI Taxonomy" id="49390"/>
    <lineage>
        <taxon>Eukaryota</taxon>
        <taxon>Viridiplantae</taxon>
        <taxon>Streptophyta</taxon>
        <taxon>Embryophyta</taxon>
        <taxon>Tracheophyta</taxon>
        <taxon>Spermatophyta</taxon>
        <taxon>Magnoliopsida</taxon>
        <taxon>eudicotyledons</taxon>
        <taxon>Gunneridae</taxon>
        <taxon>Pentapetalae</taxon>
        <taxon>asterids</taxon>
        <taxon>lamiids</taxon>
        <taxon>Gentianales</taxon>
        <taxon>Rubiaceae</taxon>
        <taxon>Ixoroideae</taxon>
        <taxon>Gardenieae complex</taxon>
        <taxon>Bertiereae - Coffeeae clade</taxon>
        <taxon>Coffeeae</taxon>
        <taxon>Coffea</taxon>
    </lineage>
</organism>
<proteinExistence type="predicted"/>
<dbReference type="Gramene" id="CDP16629">
    <property type="protein sequence ID" value="CDP16629"/>
    <property type="gene ID" value="GSCOC_T00019081001"/>
</dbReference>
<accession>A0A068V804</accession>
<gene>
    <name evidence="1" type="ORF">GSCOC_T00019081001</name>
</gene>